<evidence type="ECO:0000256" key="11">
    <source>
        <dbReference type="RuleBase" id="RU362041"/>
    </source>
</evidence>
<feature type="active site" evidence="10">
    <location>
        <position position="106"/>
    </location>
</feature>
<dbReference type="PANTHER" id="PTHR46041:SF2">
    <property type="entry name" value="MITOCHONDRIAL INNER MEMBRANE PROTEASE SUBUNIT 2"/>
    <property type="match status" value="1"/>
</dbReference>
<dbReference type="GO" id="GO:0004252">
    <property type="term" value="F:serine-type endopeptidase activity"/>
    <property type="evidence" value="ECO:0007669"/>
    <property type="project" value="InterPro"/>
</dbReference>
<dbReference type="EMBL" id="ML145125">
    <property type="protein sequence ID" value="TBU58359.1"/>
    <property type="molecule type" value="Genomic_DNA"/>
</dbReference>
<feature type="domain" description="Peptidase S26" evidence="13">
    <location>
        <begin position="28"/>
        <end position="117"/>
    </location>
</feature>
<dbReference type="Proteomes" id="UP000292082">
    <property type="component" value="Unassembled WGS sequence"/>
</dbReference>
<dbReference type="InterPro" id="IPR037730">
    <property type="entry name" value="IMP2"/>
</dbReference>
<dbReference type="AlphaFoldDB" id="A0A4Q9N2Q3"/>
<dbReference type="Proteomes" id="UP000292957">
    <property type="component" value="Unassembled WGS sequence"/>
</dbReference>
<feature type="compositionally biased region" description="Basic and acidic residues" evidence="12">
    <location>
        <begin position="195"/>
        <end position="205"/>
    </location>
</feature>
<evidence type="ECO:0000256" key="6">
    <source>
        <dbReference type="ARBA" id="ARBA00022801"/>
    </source>
</evidence>
<evidence type="ECO:0000313" key="16">
    <source>
        <dbReference type="Proteomes" id="UP000292082"/>
    </source>
</evidence>
<evidence type="ECO:0000256" key="8">
    <source>
        <dbReference type="ARBA" id="ARBA00023128"/>
    </source>
</evidence>
<feature type="region of interest" description="Disordered" evidence="12">
    <location>
        <begin position="186"/>
        <end position="217"/>
    </location>
</feature>
<keyword evidence="8 11" id="KW-0496">Mitochondrion</keyword>
<evidence type="ECO:0000313" key="14">
    <source>
        <dbReference type="EMBL" id="TBU33231.1"/>
    </source>
</evidence>
<evidence type="ECO:0000256" key="5">
    <source>
        <dbReference type="ARBA" id="ARBA00022792"/>
    </source>
</evidence>
<dbReference type="OrthoDB" id="308440at2759"/>
<dbReference type="PRINTS" id="PR00727">
    <property type="entry name" value="LEADERPTASE"/>
</dbReference>
<accession>A0A4Q9N2Q3</accession>
<organism evidence="14">
    <name type="scientific">Dichomitus squalens</name>
    <dbReference type="NCBI Taxonomy" id="114155"/>
    <lineage>
        <taxon>Eukaryota</taxon>
        <taxon>Fungi</taxon>
        <taxon>Dikarya</taxon>
        <taxon>Basidiomycota</taxon>
        <taxon>Agaricomycotina</taxon>
        <taxon>Agaricomycetes</taxon>
        <taxon>Polyporales</taxon>
        <taxon>Polyporaceae</taxon>
        <taxon>Dichomitus</taxon>
    </lineage>
</organism>
<keyword evidence="7" id="KW-1133">Transmembrane helix</keyword>
<proteinExistence type="inferred from homology"/>
<dbReference type="NCBIfam" id="TIGR02227">
    <property type="entry name" value="sigpep_I_bact"/>
    <property type="match status" value="1"/>
</dbReference>
<dbReference type="Gene3D" id="2.10.109.10">
    <property type="entry name" value="Umud Fragment, subunit A"/>
    <property type="match status" value="1"/>
</dbReference>
<protein>
    <recommendedName>
        <fullName evidence="11">Mitochondrial inner membrane protease subunit</fullName>
        <ecNumber evidence="11">3.4.21.-</ecNumber>
    </recommendedName>
</protein>
<keyword evidence="4" id="KW-0812">Transmembrane</keyword>
<feature type="active site" evidence="10">
    <location>
        <position position="58"/>
    </location>
</feature>
<evidence type="ECO:0000256" key="12">
    <source>
        <dbReference type="SAM" id="MobiDB-lite"/>
    </source>
</evidence>
<gene>
    <name evidence="15" type="ORF">BD310DRAFT_480731</name>
    <name evidence="14" type="ORF">BD311DRAFT_685732</name>
</gene>
<dbReference type="InterPro" id="IPR036286">
    <property type="entry name" value="LexA/Signal_pep-like_sf"/>
</dbReference>
<dbReference type="InterPro" id="IPR000223">
    <property type="entry name" value="Pept_S26A_signal_pept_1"/>
</dbReference>
<dbReference type="GO" id="GO:0006627">
    <property type="term" value="P:protein processing involved in protein targeting to mitochondrion"/>
    <property type="evidence" value="ECO:0007669"/>
    <property type="project" value="InterPro"/>
</dbReference>
<comment type="similarity">
    <text evidence="2">Belongs to the peptidase S26 family. IMP2 subfamily.</text>
</comment>
<dbReference type="GO" id="GO:0006465">
    <property type="term" value="P:signal peptide processing"/>
    <property type="evidence" value="ECO:0007669"/>
    <property type="project" value="InterPro"/>
</dbReference>
<dbReference type="InterPro" id="IPR019533">
    <property type="entry name" value="Peptidase_S26"/>
</dbReference>
<keyword evidence="3 11" id="KW-0645">Protease</keyword>
<evidence type="ECO:0000313" key="15">
    <source>
        <dbReference type="EMBL" id="TBU58359.1"/>
    </source>
</evidence>
<evidence type="ECO:0000256" key="1">
    <source>
        <dbReference type="ARBA" id="ARBA00004434"/>
    </source>
</evidence>
<dbReference type="GO" id="GO:0042720">
    <property type="term" value="C:mitochondrial inner membrane peptidase complex"/>
    <property type="evidence" value="ECO:0007669"/>
    <property type="project" value="InterPro"/>
</dbReference>
<evidence type="ECO:0000256" key="4">
    <source>
        <dbReference type="ARBA" id="ARBA00022692"/>
    </source>
</evidence>
<evidence type="ECO:0000256" key="3">
    <source>
        <dbReference type="ARBA" id="ARBA00022670"/>
    </source>
</evidence>
<keyword evidence="6 11" id="KW-0378">Hydrolase</keyword>
<name>A0A4Q9N2Q3_9APHY</name>
<dbReference type="STRING" id="114155.A0A4Q9N2Q3"/>
<dbReference type="Pfam" id="PF10502">
    <property type="entry name" value="Peptidase_S26"/>
    <property type="match status" value="1"/>
</dbReference>
<reference evidence="14 16" key="1">
    <citation type="submission" date="2019-01" db="EMBL/GenBank/DDBJ databases">
        <title>Draft genome sequences of three monokaryotic isolates of the white-rot basidiomycete fungus Dichomitus squalens.</title>
        <authorList>
            <consortium name="DOE Joint Genome Institute"/>
            <person name="Lopez S.C."/>
            <person name="Andreopoulos B."/>
            <person name="Pangilinan J."/>
            <person name="Lipzen A."/>
            <person name="Riley R."/>
            <person name="Ahrendt S."/>
            <person name="Ng V."/>
            <person name="Barry K."/>
            <person name="Daum C."/>
            <person name="Grigoriev I.V."/>
            <person name="Hilden K.S."/>
            <person name="Makela M.R."/>
            <person name="de Vries R.P."/>
        </authorList>
    </citation>
    <scope>NUCLEOTIDE SEQUENCE [LARGE SCALE GENOMIC DNA]</scope>
    <source>
        <strain evidence="15 16">CBS 464.89</strain>
        <strain evidence="14">OM18370.1</strain>
    </source>
</reference>
<keyword evidence="5 11" id="KW-0999">Mitochondrion inner membrane</keyword>
<dbReference type="EMBL" id="ML143392">
    <property type="protein sequence ID" value="TBU33231.1"/>
    <property type="molecule type" value="Genomic_DNA"/>
</dbReference>
<evidence type="ECO:0000256" key="10">
    <source>
        <dbReference type="PIRSR" id="PIRSR600223-1"/>
    </source>
</evidence>
<dbReference type="EC" id="3.4.21.-" evidence="11"/>
<evidence type="ECO:0000256" key="7">
    <source>
        <dbReference type="ARBA" id="ARBA00022989"/>
    </source>
</evidence>
<evidence type="ECO:0000259" key="13">
    <source>
        <dbReference type="Pfam" id="PF10502"/>
    </source>
</evidence>
<dbReference type="CDD" id="cd06530">
    <property type="entry name" value="S26_SPase_I"/>
    <property type="match status" value="1"/>
</dbReference>
<comment type="subcellular location">
    <subcellularLocation>
        <location evidence="1">Mitochondrion inner membrane</location>
        <topology evidence="1">Single-pass membrane protein</topology>
    </subcellularLocation>
</comment>
<dbReference type="SUPFAM" id="SSF51306">
    <property type="entry name" value="LexA/Signal peptidase"/>
    <property type="match status" value="1"/>
</dbReference>
<evidence type="ECO:0000256" key="9">
    <source>
        <dbReference type="ARBA" id="ARBA00023136"/>
    </source>
</evidence>
<evidence type="ECO:0000256" key="2">
    <source>
        <dbReference type="ARBA" id="ARBA00007066"/>
    </source>
</evidence>
<keyword evidence="9" id="KW-0472">Membrane</keyword>
<sequence length="217" mass="24741">MQALLLARAQLAALRASGRDYVQQRPRLRWTLSAFVWLPLGIFITEYGFNIKSVKGRSMQPTLNPDDSVWKDLVLFNRFSVKFWKSYNRGDVVALKSPVDSKLIVKRIIALEGDTVRTLPPYPDAEVVIPQGHAWVEGDEPFRTEDSNRFGPVALGLIESRLSFILWPWERIGPLGQPLIARHDAKRGTPGWRRSQADLEREKWRNSRVTIAPPPSS</sequence>
<keyword evidence="16" id="KW-1185">Reference proteome</keyword>
<dbReference type="PANTHER" id="PTHR46041">
    <property type="entry name" value="MITOCHONDRIAL INNER MEMBRANE PROTEASE SUBUNIT 2"/>
    <property type="match status" value="1"/>
</dbReference>